<reference evidence="1" key="1">
    <citation type="submission" date="2013-11" db="EMBL/GenBank/DDBJ databases">
        <title>The Genome Sequence of Phytophthora parasitica IAC_01/95.</title>
        <authorList>
            <consortium name="The Broad Institute Genomics Platform"/>
            <person name="Russ C."/>
            <person name="Tyler B."/>
            <person name="Panabieres F."/>
            <person name="Shan W."/>
            <person name="Tripathy S."/>
            <person name="Grunwald N."/>
            <person name="Machado M."/>
            <person name="Johnson C.S."/>
            <person name="Arredondo F."/>
            <person name="Hong C."/>
            <person name="Coffey M."/>
            <person name="Young S.K."/>
            <person name="Zeng Q."/>
            <person name="Gargeya S."/>
            <person name="Fitzgerald M."/>
            <person name="Abouelleil A."/>
            <person name="Alvarado L."/>
            <person name="Chapman S.B."/>
            <person name="Gainer-Dewar J."/>
            <person name="Goldberg J."/>
            <person name="Griggs A."/>
            <person name="Gujja S."/>
            <person name="Hansen M."/>
            <person name="Howarth C."/>
            <person name="Imamovic A."/>
            <person name="Ireland A."/>
            <person name="Larimer J."/>
            <person name="McCowan C."/>
            <person name="Murphy C."/>
            <person name="Pearson M."/>
            <person name="Poon T.W."/>
            <person name="Priest M."/>
            <person name="Roberts A."/>
            <person name="Saif S."/>
            <person name="Shea T."/>
            <person name="Sykes S."/>
            <person name="Wortman J."/>
            <person name="Nusbaum C."/>
            <person name="Birren B."/>
        </authorList>
    </citation>
    <scope>NUCLEOTIDE SEQUENCE [LARGE SCALE GENOMIC DNA]</scope>
    <source>
        <strain evidence="1">IAC_01/95</strain>
    </source>
</reference>
<organism evidence="1">
    <name type="scientific">Phytophthora nicotianae</name>
    <name type="common">Potato buckeye rot agent</name>
    <name type="synonym">Phytophthora parasitica</name>
    <dbReference type="NCBI Taxonomy" id="4792"/>
    <lineage>
        <taxon>Eukaryota</taxon>
        <taxon>Sar</taxon>
        <taxon>Stramenopiles</taxon>
        <taxon>Oomycota</taxon>
        <taxon>Peronosporomycetes</taxon>
        <taxon>Peronosporales</taxon>
        <taxon>Peronosporaceae</taxon>
        <taxon>Phytophthora</taxon>
    </lineage>
</organism>
<dbReference type="EMBL" id="KI696120">
    <property type="protein sequence ID" value="ETM33145.1"/>
    <property type="molecule type" value="Genomic_DNA"/>
</dbReference>
<dbReference type="Proteomes" id="UP000054532">
    <property type="component" value="Unassembled WGS sequence"/>
</dbReference>
<dbReference type="AlphaFoldDB" id="W2M9Z6"/>
<evidence type="ECO:0000313" key="1">
    <source>
        <dbReference type="EMBL" id="ETM33145.1"/>
    </source>
</evidence>
<dbReference type="VEuPathDB" id="FungiDB:PPTG_21221"/>
<protein>
    <submittedName>
        <fullName evidence="1">Uncharacterized protein</fullName>
    </submittedName>
</protein>
<proteinExistence type="predicted"/>
<gene>
    <name evidence="1" type="ORF">L914_19587</name>
</gene>
<accession>W2M9Z6</accession>
<name>W2M9Z6_PHYNI</name>
<sequence length="158" mass="17570">MTIESVETAFASANARSNLALGDQGARQTPHYSIGAKSTATSNIDLQLWGGSFHRVAGGVTFPAGRIQVIWQHCCAGNPPLRLLGKHDMATRVKKFDWPTPDACWRGPVIARRHSVSLCLHQRRWSDVHADKTPSSLLNLLYQRKRAKVRVFVLEDIT</sequence>